<accession>T1KEM4</accession>
<dbReference type="KEGG" id="tut:107363525"/>
<evidence type="ECO:0000313" key="7">
    <source>
        <dbReference type="Proteomes" id="UP000015104"/>
    </source>
</evidence>
<dbReference type="OMA" id="LMQKWDV"/>
<keyword evidence="5" id="KW-0175">Coiled coil</keyword>
<dbReference type="OrthoDB" id="4977at2759"/>
<proteinExistence type="inferred from homology"/>
<evidence type="ECO:0000256" key="5">
    <source>
        <dbReference type="SAM" id="Coils"/>
    </source>
</evidence>
<comment type="subcellular location">
    <subcellularLocation>
        <location evidence="1">Cytoplasm</location>
    </subcellularLocation>
</comment>
<evidence type="ECO:0000256" key="1">
    <source>
        <dbReference type="ARBA" id="ARBA00004496"/>
    </source>
</evidence>
<dbReference type="PANTHER" id="PTHR15346">
    <property type="entry name" value="DYNACTIN SUBUNIT"/>
    <property type="match status" value="1"/>
</dbReference>
<evidence type="ECO:0000256" key="4">
    <source>
        <dbReference type="ARBA" id="ARBA00023017"/>
    </source>
</evidence>
<dbReference type="GO" id="GO:0005869">
    <property type="term" value="C:dynactin complex"/>
    <property type="evidence" value="ECO:0007669"/>
    <property type="project" value="InterPro"/>
</dbReference>
<dbReference type="InterPro" id="IPR028133">
    <property type="entry name" value="Dynamitin"/>
</dbReference>
<evidence type="ECO:0000313" key="6">
    <source>
        <dbReference type="EnsemblMetazoa" id="tetur10g00060.1"/>
    </source>
</evidence>
<dbReference type="GO" id="GO:0007017">
    <property type="term" value="P:microtubule-based process"/>
    <property type="evidence" value="ECO:0007669"/>
    <property type="project" value="InterPro"/>
</dbReference>
<comment type="similarity">
    <text evidence="2">Belongs to the dynactin subunit 2 family.</text>
</comment>
<feature type="coiled-coil region" evidence="5">
    <location>
        <begin position="298"/>
        <end position="332"/>
    </location>
</feature>
<dbReference type="STRING" id="32264.T1KEM4"/>
<keyword evidence="7" id="KW-1185">Reference proteome</keyword>
<organism evidence="6 7">
    <name type="scientific">Tetranychus urticae</name>
    <name type="common">Two-spotted spider mite</name>
    <dbReference type="NCBI Taxonomy" id="32264"/>
    <lineage>
        <taxon>Eukaryota</taxon>
        <taxon>Metazoa</taxon>
        <taxon>Ecdysozoa</taxon>
        <taxon>Arthropoda</taxon>
        <taxon>Chelicerata</taxon>
        <taxon>Arachnida</taxon>
        <taxon>Acari</taxon>
        <taxon>Acariformes</taxon>
        <taxon>Trombidiformes</taxon>
        <taxon>Prostigmata</taxon>
        <taxon>Eleutherengona</taxon>
        <taxon>Raphignathae</taxon>
        <taxon>Tetranychoidea</taxon>
        <taxon>Tetranychidae</taxon>
        <taxon>Tetranychus</taxon>
    </lineage>
</organism>
<dbReference type="GO" id="GO:0005737">
    <property type="term" value="C:cytoplasm"/>
    <property type="evidence" value="ECO:0007669"/>
    <property type="project" value="UniProtKB-SubCell"/>
</dbReference>
<keyword evidence="4" id="KW-0243">Dynein</keyword>
<dbReference type="AlphaFoldDB" id="T1KEM4"/>
<keyword evidence="3" id="KW-0963">Cytoplasm</keyword>
<dbReference type="GO" id="GO:0030286">
    <property type="term" value="C:dynein complex"/>
    <property type="evidence" value="ECO:0007669"/>
    <property type="project" value="UniProtKB-KW"/>
</dbReference>
<reference evidence="6" key="2">
    <citation type="submission" date="2015-06" db="UniProtKB">
        <authorList>
            <consortium name="EnsemblMetazoa"/>
        </authorList>
    </citation>
    <scope>IDENTIFICATION</scope>
</reference>
<dbReference type="Pfam" id="PF04912">
    <property type="entry name" value="Dynamitin"/>
    <property type="match status" value="1"/>
</dbReference>
<dbReference type="HOGENOM" id="CLU_049964_1_0_1"/>
<name>T1KEM4_TETUR</name>
<dbReference type="EnsemblMetazoa" id="tetur10g00060.1">
    <property type="protein sequence ID" value="tetur10g00060.1"/>
    <property type="gene ID" value="tetur10g00060"/>
</dbReference>
<evidence type="ECO:0000256" key="2">
    <source>
        <dbReference type="ARBA" id="ARBA00006176"/>
    </source>
</evidence>
<reference evidence="7" key="1">
    <citation type="submission" date="2011-08" db="EMBL/GenBank/DDBJ databases">
        <authorList>
            <person name="Rombauts S."/>
        </authorList>
    </citation>
    <scope>NUCLEOTIDE SEQUENCE</scope>
    <source>
        <strain evidence="7">London</strain>
    </source>
</reference>
<gene>
    <name evidence="6" type="primary">107363525</name>
</gene>
<evidence type="ECO:0000256" key="3">
    <source>
        <dbReference type="ARBA" id="ARBA00022490"/>
    </source>
</evidence>
<protein>
    <submittedName>
        <fullName evidence="6">Uncharacterized protein</fullName>
    </submittedName>
</protein>
<dbReference type="Proteomes" id="UP000015104">
    <property type="component" value="Unassembled WGS sequence"/>
</dbReference>
<sequence>MSKVSKYANLPYIAWDEPEVYETPDLPEADQEFIKRNVDIAEAIGGDDTNESIQIINIDAKASFEKFSSSECGNLISEPTTETPLQQYQRLDAEVSVLADTLDYIQKSREGTSQDFGDILADITKLEAKLRSCKLTIDGIPLELQLQPSGIKANDSQEKVTKKTEVNSLTKLSSLESRIKRLENLLDHDDDQLTCIYYYTNEKSLGSAVRSISSKVSLLDGNTLDQLDHRVSALIQKINQLADKKSFFEESQSKSRINELYEMVSKGEKSTSILYELAARLNILAEIEEKALNFTSALTMMERATESNEKNLQQLKTELSALQSSFKNLEQDFEKRMAMTDKRINALK</sequence>
<dbReference type="eggNOG" id="KOG3958">
    <property type="taxonomic scope" value="Eukaryota"/>
</dbReference>
<dbReference type="EMBL" id="CAEY01000027">
    <property type="status" value="NOT_ANNOTATED_CDS"/>
    <property type="molecule type" value="Genomic_DNA"/>
</dbReference>